<feature type="transmembrane region" description="Helical" evidence="1">
    <location>
        <begin position="49"/>
        <end position="66"/>
    </location>
</feature>
<proteinExistence type="predicted"/>
<protein>
    <submittedName>
        <fullName evidence="2">Unannotated protein</fullName>
    </submittedName>
</protein>
<accession>A0A6J7I9J0</accession>
<feature type="transmembrane region" description="Helical" evidence="1">
    <location>
        <begin position="20"/>
        <end position="37"/>
    </location>
</feature>
<gene>
    <name evidence="2" type="ORF">UFOPK3614_01182</name>
</gene>
<keyword evidence="1" id="KW-0472">Membrane</keyword>
<feature type="transmembrane region" description="Helical" evidence="1">
    <location>
        <begin position="321"/>
        <end position="340"/>
    </location>
</feature>
<reference evidence="2" key="1">
    <citation type="submission" date="2020-05" db="EMBL/GenBank/DDBJ databases">
        <authorList>
            <person name="Chiriac C."/>
            <person name="Salcher M."/>
            <person name="Ghai R."/>
            <person name="Kavagutti S V."/>
        </authorList>
    </citation>
    <scope>NUCLEOTIDE SEQUENCE</scope>
</reference>
<dbReference type="EMBL" id="CAFBMS010000106">
    <property type="protein sequence ID" value="CAB4927117.1"/>
    <property type="molecule type" value="Genomic_DNA"/>
</dbReference>
<dbReference type="InterPro" id="IPR036890">
    <property type="entry name" value="HATPase_C_sf"/>
</dbReference>
<keyword evidence="1" id="KW-1133">Transmembrane helix</keyword>
<feature type="transmembrane region" description="Helical" evidence="1">
    <location>
        <begin position="266"/>
        <end position="285"/>
    </location>
</feature>
<name>A0A6J7I9J0_9ZZZZ</name>
<feature type="transmembrane region" description="Helical" evidence="1">
    <location>
        <begin position="291"/>
        <end position="309"/>
    </location>
</feature>
<feature type="transmembrane region" description="Helical" evidence="1">
    <location>
        <begin position="78"/>
        <end position="101"/>
    </location>
</feature>
<organism evidence="2">
    <name type="scientific">freshwater metagenome</name>
    <dbReference type="NCBI Taxonomy" id="449393"/>
    <lineage>
        <taxon>unclassified sequences</taxon>
        <taxon>metagenomes</taxon>
        <taxon>ecological metagenomes</taxon>
    </lineage>
</organism>
<evidence type="ECO:0000313" key="2">
    <source>
        <dbReference type="EMBL" id="CAB4927117.1"/>
    </source>
</evidence>
<feature type="transmembrane region" description="Helical" evidence="1">
    <location>
        <begin position="352"/>
        <end position="368"/>
    </location>
</feature>
<evidence type="ECO:0000256" key="1">
    <source>
        <dbReference type="SAM" id="Phobius"/>
    </source>
</evidence>
<feature type="transmembrane region" description="Helical" evidence="1">
    <location>
        <begin position="113"/>
        <end position="135"/>
    </location>
</feature>
<dbReference type="Gene3D" id="3.30.565.10">
    <property type="entry name" value="Histidine kinase-like ATPase, C-terminal domain"/>
    <property type="match status" value="1"/>
</dbReference>
<keyword evidence="1" id="KW-0812">Transmembrane</keyword>
<dbReference type="AlphaFoldDB" id="A0A6J7I9J0"/>
<sequence length="599" mass="67327">MRVQIPATVSHAKYKIDFTLVPVAIILIEFAVFLTQYSQESKSNLSNLVLMRIIHTIIMISISLLVSQIYMRTSRRELSFLTLSITGIFVIGLGDLLHAYLASLFGIELISVYRRLGIILIQGSLWFPAFMIVGGNRKEIFAQFREYESRLIAATRAQSRTSLAIKEAQKDIQLRIRSEFYAACKVLQDSITAQFCSGKKLNDQYEAIAPLLSGDELRKLSRSLDISSSSIDPQMQTSKSIASLNLFIQQFRILYTSIVRSTPLRMSSYAFVFIALVTPQLINYYSLSEFLITDPILLLLIFIFSKLIIKTQSGTSKRALRNASLLIFLTGLLPLMVNFAGQVFTQNSVTRLPIFISALIMPITYYLLMELLQVLRPSALSVIRTDQLKANVVLQKKVEEIVKEDFLQTLSHQWAVFIHGKTLTRLAATSLKLKSAVDTDDSHTFNETLQTLLTSLRNPDAEFEEGSSALQDELSSRLDPWRGFVDIKVTIAEELKSMRNPRVRVIGEVIEELISNSIRHGKAKEITLSVMIAGDKDIEIIALDDATVAPAQSLERFGLGTRIFNLASDGRWSITRVGSSTQFKLKMSIDSEKELPSNQ</sequence>